<keyword evidence="16" id="KW-1185">Reference proteome</keyword>
<evidence type="ECO:0000256" key="9">
    <source>
        <dbReference type="ARBA" id="ARBA00023128"/>
    </source>
</evidence>
<evidence type="ECO:0000256" key="2">
    <source>
        <dbReference type="ARBA" id="ARBA00005985"/>
    </source>
</evidence>
<protein>
    <recommendedName>
        <fullName evidence="4">Protoheme IX farnesyltransferase, mitochondrial</fullName>
        <ecNumber evidence="3">2.5.1.141</ecNumber>
    </recommendedName>
    <alternativeName>
        <fullName evidence="12">Heme O synthase</fullName>
    </alternativeName>
</protein>
<dbReference type="InterPro" id="IPR000537">
    <property type="entry name" value="UbiA_prenyltransferase"/>
</dbReference>
<evidence type="ECO:0000256" key="7">
    <source>
        <dbReference type="ARBA" id="ARBA00022946"/>
    </source>
</evidence>
<evidence type="ECO:0000256" key="8">
    <source>
        <dbReference type="ARBA" id="ARBA00022989"/>
    </source>
</evidence>
<keyword evidence="9" id="KW-0496">Mitochondrion</keyword>
<keyword evidence="10" id="KW-0350">Heme biosynthesis</keyword>
<dbReference type="GO" id="GO:0031966">
    <property type="term" value="C:mitochondrial membrane"/>
    <property type="evidence" value="ECO:0007669"/>
    <property type="project" value="UniProtKB-SubCell"/>
</dbReference>
<feature type="transmembrane region" description="Helical" evidence="14">
    <location>
        <begin position="334"/>
        <end position="351"/>
    </location>
</feature>
<keyword evidence="5" id="KW-0808">Transferase</keyword>
<dbReference type="GO" id="GO:0008495">
    <property type="term" value="F:protoheme IX farnesyltransferase activity"/>
    <property type="evidence" value="ECO:0007669"/>
    <property type="project" value="UniProtKB-EC"/>
</dbReference>
<proteinExistence type="inferred from homology"/>
<comment type="similarity">
    <text evidence="2">Belongs to the UbiA prenyltransferase family.</text>
</comment>
<organism evidence="15 16">
    <name type="scientific">Stomoxys calcitrans</name>
    <name type="common">Stable fly</name>
    <name type="synonym">Conops calcitrans</name>
    <dbReference type="NCBI Taxonomy" id="35570"/>
    <lineage>
        <taxon>Eukaryota</taxon>
        <taxon>Metazoa</taxon>
        <taxon>Ecdysozoa</taxon>
        <taxon>Arthropoda</taxon>
        <taxon>Hexapoda</taxon>
        <taxon>Insecta</taxon>
        <taxon>Pterygota</taxon>
        <taxon>Neoptera</taxon>
        <taxon>Endopterygota</taxon>
        <taxon>Diptera</taxon>
        <taxon>Brachycera</taxon>
        <taxon>Muscomorpha</taxon>
        <taxon>Muscoidea</taxon>
        <taxon>Muscidae</taxon>
        <taxon>Stomoxys</taxon>
    </lineage>
</organism>
<evidence type="ECO:0000313" key="15">
    <source>
        <dbReference type="EnsemblMetazoa" id="SCAU008028-PB"/>
    </source>
</evidence>
<reference evidence="16" key="1">
    <citation type="submission" date="2015-05" db="EMBL/GenBank/DDBJ databases">
        <authorList>
            <person name="Wilson R.K."/>
            <person name="Warren W.C."/>
            <person name="Olafson P."/>
        </authorList>
    </citation>
    <scope>NUCLEOTIDE SEQUENCE [LARGE SCALE GENOMIC DNA]</scope>
    <source>
        <strain evidence="16">USDA</strain>
    </source>
</reference>
<evidence type="ECO:0000256" key="6">
    <source>
        <dbReference type="ARBA" id="ARBA00022692"/>
    </source>
</evidence>
<dbReference type="Gene3D" id="1.10.357.140">
    <property type="entry name" value="UbiA prenyltransferase"/>
    <property type="match status" value="1"/>
</dbReference>
<evidence type="ECO:0000256" key="12">
    <source>
        <dbReference type="ARBA" id="ARBA00030253"/>
    </source>
</evidence>
<evidence type="ECO:0000256" key="10">
    <source>
        <dbReference type="ARBA" id="ARBA00023133"/>
    </source>
</evidence>
<evidence type="ECO:0000256" key="11">
    <source>
        <dbReference type="ARBA" id="ARBA00023136"/>
    </source>
</evidence>
<dbReference type="FunFam" id="1.10.357.140:FF:000004">
    <property type="entry name" value="Protoheme IX farnesyltransferase, mitochondrial"/>
    <property type="match status" value="1"/>
</dbReference>
<keyword evidence="11 14" id="KW-0472">Membrane</keyword>
<dbReference type="AlphaFoldDB" id="A0A1I8PHB2"/>
<dbReference type="KEGG" id="scac:106089896"/>
<dbReference type="NCBIfam" id="TIGR01473">
    <property type="entry name" value="cyoE_ctaB"/>
    <property type="match status" value="1"/>
</dbReference>
<dbReference type="Pfam" id="PF01040">
    <property type="entry name" value="UbiA"/>
    <property type="match status" value="1"/>
</dbReference>
<dbReference type="GO" id="GO:0006784">
    <property type="term" value="P:heme A biosynthetic process"/>
    <property type="evidence" value="ECO:0007669"/>
    <property type="project" value="TreeGrafter"/>
</dbReference>
<gene>
    <name evidence="15" type="primary">106089896</name>
</gene>
<evidence type="ECO:0000256" key="14">
    <source>
        <dbReference type="SAM" id="Phobius"/>
    </source>
</evidence>
<feature type="transmembrane region" description="Helical" evidence="14">
    <location>
        <begin position="150"/>
        <end position="175"/>
    </location>
</feature>
<dbReference type="Proteomes" id="UP000095300">
    <property type="component" value="Unassembled WGS sequence"/>
</dbReference>
<reference evidence="15" key="2">
    <citation type="submission" date="2020-05" db="UniProtKB">
        <authorList>
            <consortium name="EnsemblMetazoa"/>
        </authorList>
    </citation>
    <scope>IDENTIFICATION</scope>
    <source>
        <strain evidence="15">USDA</strain>
    </source>
</reference>
<dbReference type="OrthoDB" id="5211at2759"/>
<name>A0A1I8PHB2_STOCA</name>
<dbReference type="CDD" id="cd13957">
    <property type="entry name" value="PT_UbiA_Cox10"/>
    <property type="match status" value="1"/>
</dbReference>
<dbReference type="InterPro" id="IPR044878">
    <property type="entry name" value="UbiA_sf"/>
</dbReference>
<comment type="subcellular location">
    <subcellularLocation>
        <location evidence="1">Mitochondrion membrane</location>
        <topology evidence="1">Multi-pass membrane protein</topology>
    </subcellularLocation>
</comment>
<keyword evidence="7" id="KW-0809">Transit peptide</keyword>
<dbReference type="PROSITE" id="PS00943">
    <property type="entry name" value="UBIA"/>
    <property type="match status" value="1"/>
</dbReference>
<evidence type="ECO:0000256" key="1">
    <source>
        <dbReference type="ARBA" id="ARBA00004225"/>
    </source>
</evidence>
<comment type="catalytic activity">
    <reaction evidence="13">
        <text>heme b + (2E,6E)-farnesyl diphosphate + H2O = Fe(II)-heme o + diphosphate</text>
        <dbReference type="Rhea" id="RHEA:28070"/>
        <dbReference type="ChEBI" id="CHEBI:15377"/>
        <dbReference type="ChEBI" id="CHEBI:33019"/>
        <dbReference type="ChEBI" id="CHEBI:60344"/>
        <dbReference type="ChEBI" id="CHEBI:60530"/>
        <dbReference type="ChEBI" id="CHEBI:175763"/>
        <dbReference type="EC" id="2.5.1.141"/>
    </reaction>
</comment>
<keyword evidence="6 14" id="KW-0812">Transmembrane</keyword>
<feature type="transmembrane region" description="Helical" evidence="14">
    <location>
        <begin position="280"/>
        <end position="297"/>
    </location>
</feature>
<evidence type="ECO:0000256" key="13">
    <source>
        <dbReference type="ARBA" id="ARBA00047690"/>
    </source>
</evidence>
<dbReference type="EnsemblMetazoa" id="SCAU008028-RC">
    <property type="protein sequence ID" value="SCAU008028-PC"/>
    <property type="gene ID" value="SCAU008028"/>
</dbReference>
<evidence type="ECO:0000256" key="3">
    <source>
        <dbReference type="ARBA" id="ARBA00012292"/>
    </source>
</evidence>
<keyword evidence="8 14" id="KW-1133">Transmembrane helix</keyword>
<feature type="transmembrane region" description="Helical" evidence="14">
    <location>
        <begin position="86"/>
        <end position="103"/>
    </location>
</feature>
<evidence type="ECO:0000256" key="4">
    <source>
        <dbReference type="ARBA" id="ARBA00016335"/>
    </source>
</evidence>
<dbReference type="STRING" id="35570.A0A1I8PHB2"/>
<sequence length="398" mass="44269">MFKVFKMRPSYKIFFPGNLSSTYVRNFAAGAEKLGGTSTEFDAKDSISRGELNGRRTYYEEKKVWEPSPCVEKGQLLDQYKKLSKFRLTTLVVITTMAGYAVAPAPFDAASFLMCTVGTGLVSASANSINQFHEVPFDSQMSRTKSRVIVTGKVTPLHAMGFAIVSGIAGLSILYCGVNGLTAGLGLSNLILYTSIYTPMKRVSILNTWIGSAVGAIPPLIGWAGCCGYIDMGATILAGLLFAWQFPHFNALSWNLRPDYSRAGYQMMAVTNPALCRRTALRYTFVIMLLSSIAPIMDVTNYWFALEALPLNGYFLYLAYKFYRNSNSGTSRKLFRFSLLHLPILMILLLVNKKRWYIAENTKEIQLNNFSENKITSMLKLNLPQINTSPSETSLKTT</sequence>
<dbReference type="EnsemblMetazoa" id="SCAU008028-RB">
    <property type="protein sequence ID" value="SCAU008028-PB"/>
    <property type="gene ID" value="SCAU008028"/>
</dbReference>
<dbReference type="InterPro" id="IPR006369">
    <property type="entry name" value="Protohaem_IX_farnesylTrfase"/>
</dbReference>
<dbReference type="HAMAP" id="MF_00154">
    <property type="entry name" value="CyoE_CtaB"/>
    <property type="match status" value="1"/>
</dbReference>
<dbReference type="VEuPathDB" id="VectorBase:SCAU008028"/>
<dbReference type="InterPro" id="IPR030470">
    <property type="entry name" value="UbiA_prenylTrfase_CS"/>
</dbReference>
<dbReference type="PANTHER" id="PTHR43448:SF2">
    <property type="entry name" value="PROTOHEME IX FARNESYLTRANSFERASE, MITOCHONDRIAL"/>
    <property type="match status" value="1"/>
</dbReference>
<dbReference type="EC" id="2.5.1.141" evidence="3"/>
<dbReference type="PANTHER" id="PTHR43448">
    <property type="entry name" value="PROTOHEME IX FARNESYLTRANSFERASE, MITOCHONDRIAL"/>
    <property type="match status" value="1"/>
</dbReference>
<evidence type="ECO:0000313" key="16">
    <source>
        <dbReference type="Proteomes" id="UP000095300"/>
    </source>
</evidence>
<accession>A0A1I8PHB2</accession>
<evidence type="ECO:0000256" key="5">
    <source>
        <dbReference type="ARBA" id="ARBA00022679"/>
    </source>
</evidence>